<dbReference type="IntAct" id="A0A1D6EUB4">
    <property type="interactions" value="1"/>
</dbReference>
<dbReference type="InParanoid" id="A0A1D6EUB4"/>
<gene>
    <name evidence="1" type="ORF">ZEAMMB73_Zm00001d006272</name>
</gene>
<sequence>MAAWERPQGPVGTQQSAHAHRSKAELDKVWTDKAKIIKLSDSWPLHSSIQLYSLKISKAFSGEDAARDLVAFELQVAKEMHLPEGSDQCSAVSSANESVQLQRPEFGHLEQWAVILIPFFFSSHHSCVQLANCSLISGHQLLNLASEDLSLIWQGHVAGIYMASVFPYYYTVPASNAYYTCLHIVIFVQVLQADGVLI</sequence>
<evidence type="ECO:0000313" key="1">
    <source>
        <dbReference type="EMBL" id="ONM23258.1"/>
    </source>
</evidence>
<organism evidence="1">
    <name type="scientific">Zea mays</name>
    <name type="common">Maize</name>
    <dbReference type="NCBI Taxonomy" id="4577"/>
    <lineage>
        <taxon>Eukaryota</taxon>
        <taxon>Viridiplantae</taxon>
        <taxon>Streptophyta</taxon>
        <taxon>Embryophyta</taxon>
        <taxon>Tracheophyta</taxon>
        <taxon>Spermatophyta</taxon>
        <taxon>Magnoliopsida</taxon>
        <taxon>Liliopsida</taxon>
        <taxon>Poales</taxon>
        <taxon>Poaceae</taxon>
        <taxon>PACMAD clade</taxon>
        <taxon>Panicoideae</taxon>
        <taxon>Andropogonodae</taxon>
        <taxon>Andropogoneae</taxon>
        <taxon>Tripsacinae</taxon>
        <taxon>Zea</taxon>
    </lineage>
</organism>
<protein>
    <submittedName>
        <fullName evidence="1">Uncharacterized protein</fullName>
    </submittedName>
</protein>
<reference evidence="1" key="1">
    <citation type="submission" date="2015-12" db="EMBL/GenBank/DDBJ databases">
        <title>Update maize B73 reference genome by single molecule sequencing technologies.</title>
        <authorList>
            <consortium name="Maize Genome Sequencing Project"/>
            <person name="Ware D."/>
        </authorList>
    </citation>
    <scope>NUCLEOTIDE SEQUENCE [LARGE SCALE GENOMIC DNA]</scope>
    <source>
        <tissue evidence="1">Seedling</tissue>
    </source>
</reference>
<dbReference type="EMBL" id="CM007648">
    <property type="protein sequence ID" value="ONM23258.1"/>
    <property type="molecule type" value="Genomic_DNA"/>
</dbReference>
<name>A0A1D6EUB4_MAIZE</name>
<dbReference type="AlphaFoldDB" id="A0A1D6EUB4"/>
<dbReference type="PaxDb" id="4577-GRMZM2G117444_P01"/>
<accession>A0A1D6EUB4</accession>
<proteinExistence type="predicted"/>